<protein>
    <submittedName>
        <fullName evidence="1">Uncharacterized protein</fullName>
    </submittedName>
</protein>
<dbReference type="RefSeq" id="WP_063198375.1">
    <property type="nucleotide sequence ID" value="NZ_CAMITG010000002.1"/>
</dbReference>
<sequence>MNTFLNDLVTLNKIILDNAREQFPDAEAKRLRYRAAPATLAEDLAAEVCTEIVSGETRYQIATSTDGTSWSMTLDFALSRQVPQVPYVVLTFSTFGNVDEMIFNKVLLTATENRYHAQLDLDRLEQRDALLRALSDYDAQTTLVVAIVTDHGILNTITSPKIFYFAENYYPYIYQGIVPPPPRLQLILTPMPYKNVWYNYYQDYVRKNYLYYLPDTFLLATNAADDDKPMLSISFAAAEHATSLDDVKVTFDYFLSPKVTQARIADAAEQFAQTQLDGKLAPFANADTLKLQLGLPDGKTEEKNALINLQSGIVDSFTLPSQQFALIWDALFDRSPQNLLLKGYLTVQFVGFNPDNLPVLLALDAKYQSKVREFIKQSAPVDINKTVEFRSDSGAYDPSGPRPIKRILVNIDNQTVELDKDHPAHSVNVKISVLELILNPDKKLIYHYDLQVYYVDGGMTPYYDKTSSFEIIYVP</sequence>
<dbReference type="EMBL" id="CP065673">
    <property type="protein sequence ID" value="QPS20906.1"/>
    <property type="molecule type" value="Genomic_DNA"/>
</dbReference>
<evidence type="ECO:0000313" key="1">
    <source>
        <dbReference type="EMBL" id="QPS20906.1"/>
    </source>
</evidence>
<dbReference type="Proteomes" id="UP000594967">
    <property type="component" value="Chromosome"/>
</dbReference>
<proteinExistence type="predicted"/>
<keyword evidence="2" id="KW-1185">Reference proteome</keyword>
<accession>A0A7T2WAK8</accession>
<name>A0A7T2WAK8_SERPL</name>
<evidence type="ECO:0000313" key="2">
    <source>
        <dbReference type="Proteomes" id="UP000594967"/>
    </source>
</evidence>
<organism evidence="1 2">
    <name type="scientific">Serratia plymuthica</name>
    <dbReference type="NCBI Taxonomy" id="82996"/>
    <lineage>
        <taxon>Bacteria</taxon>
        <taxon>Pseudomonadati</taxon>
        <taxon>Pseudomonadota</taxon>
        <taxon>Gammaproteobacteria</taxon>
        <taxon>Enterobacterales</taxon>
        <taxon>Yersiniaceae</taxon>
        <taxon>Serratia</taxon>
    </lineage>
</organism>
<gene>
    <name evidence="1" type="ORF">I6G64_00255</name>
</gene>
<reference evidence="1 2" key="1">
    <citation type="submission" date="2020-12" db="EMBL/GenBank/DDBJ databases">
        <title>FDA dAtabase for Regulatory Grade micrObial Sequences (FDA-ARGOS): Supporting development and validation of Infectious Disease Dx tests.</title>
        <authorList>
            <person name="Sproer C."/>
            <person name="Gronow S."/>
            <person name="Severitt S."/>
            <person name="Schroder I."/>
            <person name="Tallon L."/>
            <person name="Sadzewicz L."/>
            <person name="Zhao X."/>
            <person name="Boylan J."/>
            <person name="Ott S."/>
            <person name="Bowen H."/>
            <person name="Vavikolanu K."/>
            <person name="Mehta A."/>
            <person name="Aluvathingal J."/>
            <person name="Nadendla S."/>
            <person name="Lowell S."/>
            <person name="Myers T."/>
            <person name="Yan Y."/>
            <person name="Sichtig H."/>
        </authorList>
    </citation>
    <scope>NUCLEOTIDE SEQUENCE [LARGE SCALE GENOMIC DNA]</scope>
    <source>
        <strain evidence="1 2">FDAARGOS_907</strain>
    </source>
</reference>